<accession>A0ABS4BH20</accession>
<keyword evidence="2" id="KW-1185">Reference proteome</keyword>
<protein>
    <submittedName>
        <fullName evidence="1">Uncharacterized protein</fullName>
    </submittedName>
</protein>
<dbReference type="EMBL" id="JAGJCF010000006">
    <property type="protein sequence ID" value="MBP0616047.1"/>
    <property type="molecule type" value="Genomic_DNA"/>
</dbReference>
<dbReference type="Proteomes" id="UP000678276">
    <property type="component" value="Unassembled WGS sequence"/>
</dbReference>
<evidence type="ECO:0000313" key="2">
    <source>
        <dbReference type="Proteomes" id="UP000678276"/>
    </source>
</evidence>
<dbReference type="RefSeq" id="WP_209594545.1">
    <property type="nucleotide sequence ID" value="NZ_JAGJCF010000006.1"/>
</dbReference>
<organism evidence="1 2">
    <name type="scientific">Jiella mangrovi</name>
    <dbReference type="NCBI Taxonomy" id="2821407"/>
    <lineage>
        <taxon>Bacteria</taxon>
        <taxon>Pseudomonadati</taxon>
        <taxon>Pseudomonadota</taxon>
        <taxon>Alphaproteobacteria</taxon>
        <taxon>Hyphomicrobiales</taxon>
        <taxon>Aurantimonadaceae</taxon>
        <taxon>Jiella</taxon>
    </lineage>
</organism>
<evidence type="ECO:0000313" key="1">
    <source>
        <dbReference type="EMBL" id="MBP0616047.1"/>
    </source>
</evidence>
<name>A0ABS4BH20_9HYPH</name>
<reference evidence="1 2" key="1">
    <citation type="submission" date="2021-04" db="EMBL/GenBank/DDBJ databases">
        <title>Whole genome sequence of Jiella sp. KSK16Y-1.</title>
        <authorList>
            <person name="Tuo L."/>
        </authorList>
    </citation>
    <scope>NUCLEOTIDE SEQUENCE [LARGE SCALE GENOMIC DNA]</scope>
    <source>
        <strain evidence="1 2">KSK16Y-1</strain>
    </source>
</reference>
<proteinExistence type="predicted"/>
<sequence length="63" mass="7028">MSDETRVVFTAPGDNFASSGAVDSIWRAGLSKNRIPLFRPALSSWFLRIVRSENRFSIVGPML</sequence>
<comment type="caution">
    <text evidence="1">The sequence shown here is derived from an EMBL/GenBank/DDBJ whole genome shotgun (WGS) entry which is preliminary data.</text>
</comment>
<gene>
    <name evidence="1" type="ORF">J6595_10675</name>
</gene>